<feature type="region of interest" description="Disordered" evidence="1">
    <location>
        <begin position="84"/>
        <end position="126"/>
    </location>
</feature>
<feature type="compositionally biased region" description="Low complexity" evidence="1">
    <location>
        <begin position="84"/>
        <end position="94"/>
    </location>
</feature>
<sequence length="139" mass="15098">MLFNCDEHGCLAFVSKLDIAKQRTQGSMSAVGCFHDMDKGATTENHSAALETLHHSSSDEVNKQDCHKFHTSGINGATAIGLLSPSSLQSRSPSNVKLRVPDIQHKNRGSEPPCHSRDGTENQPRKRCNTTAQILCVSV</sequence>
<feature type="compositionally biased region" description="Basic and acidic residues" evidence="1">
    <location>
        <begin position="99"/>
        <end position="124"/>
    </location>
</feature>
<dbReference type="InterPro" id="IPR015943">
    <property type="entry name" value="WD40/YVTN_repeat-like_dom_sf"/>
</dbReference>
<name>A0A091CV14_FUKDA</name>
<evidence type="ECO:0000313" key="3">
    <source>
        <dbReference type="Proteomes" id="UP000028990"/>
    </source>
</evidence>
<gene>
    <name evidence="2" type="ORF">H920_17072</name>
</gene>
<evidence type="ECO:0000256" key="1">
    <source>
        <dbReference type="SAM" id="MobiDB-lite"/>
    </source>
</evidence>
<reference evidence="2 3" key="1">
    <citation type="submission" date="2013-11" db="EMBL/GenBank/DDBJ databases">
        <title>The Damaraland mole rat (Fukomys damarensis) genome and evolution of African mole rats.</title>
        <authorList>
            <person name="Gladyshev V.N."/>
            <person name="Fang X."/>
        </authorList>
    </citation>
    <scope>NUCLEOTIDE SEQUENCE [LARGE SCALE GENOMIC DNA]</scope>
    <source>
        <tissue evidence="2">Liver</tissue>
    </source>
</reference>
<organism evidence="2 3">
    <name type="scientific">Fukomys damarensis</name>
    <name type="common">Damaraland mole rat</name>
    <name type="synonym">Cryptomys damarensis</name>
    <dbReference type="NCBI Taxonomy" id="885580"/>
    <lineage>
        <taxon>Eukaryota</taxon>
        <taxon>Metazoa</taxon>
        <taxon>Chordata</taxon>
        <taxon>Craniata</taxon>
        <taxon>Vertebrata</taxon>
        <taxon>Euteleostomi</taxon>
        <taxon>Mammalia</taxon>
        <taxon>Eutheria</taxon>
        <taxon>Euarchontoglires</taxon>
        <taxon>Glires</taxon>
        <taxon>Rodentia</taxon>
        <taxon>Hystricomorpha</taxon>
        <taxon>Bathyergidae</taxon>
        <taxon>Fukomys</taxon>
    </lineage>
</organism>
<dbReference type="EMBL" id="KN124374">
    <property type="protein sequence ID" value="KFO21535.1"/>
    <property type="molecule type" value="Genomic_DNA"/>
</dbReference>
<evidence type="ECO:0000313" key="2">
    <source>
        <dbReference type="EMBL" id="KFO21535.1"/>
    </source>
</evidence>
<dbReference type="Gene3D" id="2.130.10.10">
    <property type="entry name" value="YVTN repeat-like/Quinoprotein amine dehydrogenase"/>
    <property type="match status" value="1"/>
</dbReference>
<accession>A0A091CV14</accession>
<keyword evidence="3" id="KW-1185">Reference proteome</keyword>
<dbReference type="AlphaFoldDB" id="A0A091CV14"/>
<dbReference type="Proteomes" id="UP000028990">
    <property type="component" value="Unassembled WGS sequence"/>
</dbReference>
<proteinExistence type="predicted"/>
<protein>
    <submittedName>
        <fullName evidence="2">Actin-related protein 2/3 complex subunit 1A</fullName>
    </submittedName>
</protein>